<reference evidence="2" key="1">
    <citation type="submission" date="2011-02" db="EMBL/GenBank/DDBJ databases">
        <title>The Genome Sequence of Capsaspora owczarzaki ATCC 30864.</title>
        <authorList>
            <person name="Russ C."/>
            <person name="Cuomo C."/>
            <person name="Burger G."/>
            <person name="Gray M.W."/>
            <person name="Holland P.W.H."/>
            <person name="King N."/>
            <person name="Lang F.B.F."/>
            <person name="Roger A.J."/>
            <person name="Ruiz-Trillo I."/>
            <person name="Young S.K."/>
            <person name="Zeng Q."/>
            <person name="Gargeya S."/>
            <person name="Alvarado L."/>
            <person name="Berlin A."/>
            <person name="Chapman S.B."/>
            <person name="Chen Z."/>
            <person name="Freedman E."/>
            <person name="Gellesch M."/>
            <person name="Goldberg J."/>
            <person name="Griggs A."/>
            <person name="Gujja S."/>
            <person name="Heilman E."/>
            <person name="Heiman D."/>
            <person name="Howarth C."/>
            <person name="Mehta T."/>
            <person name="Neiman D."/>
            <person name="Pearson M."/>
            <person name="Roberts A."/>
            <person name="Saif S."/>
            <person name="Shea T."/>
            <person name="Shenoy N."/>
            <person name="Sisk P."/>
            <person name="Stolte C."/>
            <person name="Sykes S."/>
            <person name="White J."/>
            <person name="Yandava C."/>
            <person name="Haas B."/>
            <person name="Nusbaum C."/>
            <person name="Birren B."/>
        </authorList>
    </citation>
    <scope>NUCLEOTIDE SEQUENCE</scope>
    <source>
        <strain evidence="2">ATCC 30864</strain>
    </source>
</reference>
<dbReference type="Proteomes" id="UP000008743">
    <property type="component" value="Unassembled WGS sequence"/>
</dbReference>
<sequence>MVVKMLPPVAPADVKVSRKDERENEECLCPDPPSEFGPICESVGRSSKRPPIGPDQLASRAQLVSCVASDHDSLRGADRLLFVFASRLLEDSEAAKCPPFGTRSSVESAGAFMWFASVGCAVAVEGKAAKCPSLVPRG</sequence>
<gene>
    <name evidence="1" type="ORF">CAOG_009497</name>
</gene>
<dbReference type="AlphaFoldDB" id="A0A0D2X1I5"/>
<proteinExistence type="predicted"/>
<evidence type="ECO:0000313" key="1">
    <source>
        <dbReference type="EMBL" id="KJE90869.1"/>
    </source>
</evidence>
<keyword evidence="2" id="KW-1185">Reference proteome</keyword>
<accession>A0A0D2X1I5</accession>
<dbReference type="EMBL" id="KE346362">
    <property type="protein sequence ID" value="KJE90869.1"/>
    <property type="molecule type" value="Genomic_DNA"/>
</dbReference>
<name>A0A0D2X1I5_CAPO3</name>
<organism evidence="1 2">
    <name type="scientific">Capsaspora owczarzaki (strain ATCC 30864)</name>
    <dbReference type="NCBI Taxonomy" id="595528"/>
    <lineage>
        <taxon>Eukaryota</taxon>
        <taxon>Filasterea</taxon>
        <taxon>Capsaspora</taxon>
    </lineage>
</organism>
<dbReference type="InParanoid" id="A0A0D2X1I5"/>
<evidence type="ECO:0000313" key="2">
    <source>
        <dbReference type="Proteomes" id="UP000008743"/>
    </source>
</evidence>
<protein>
    <submittedName>
        <fullName evidence="1">Uncharacterized protein</fullName>
    </submittedName>
</protein>